<dbReference type="Gene3D" id="1.25.40.10">
    <property type="entry name" value="Tetratricopeptide repeat domain"/>
    <property type="match status" value="1"/>
</dbReference>
<comment type="caution">
    <text evidence="14">The sequence shown here is derived from an EMBL/GenBank/DDBJ whole genome shotgun (WGS) entry which is preliminary data.</text>
</comment>
<dbReference type="AlphaFoldDB" id="A0A8X6UMW8"/>
<dbReference type="EMBL" id="BMAW01033480">
    <property type="protein sequence ID" value="GFU30409.1"/>
    <property type="molecule type" value="Genomic_DNA"/>
</dbReference>
<keyword evidence="12" id="KW-0325">Glycoprotein</keyword>
<evidence type="ECO:0000256" key="9">
    <source>
        <dbReference type="ARBA" id="ARBA00022964"/>
    </source>
</evidence>
<evidence type="ECO:0000256" key="2">
    <source>
        <dbReference type="ARBA" id="ARBA00002035"/>
    </source>
</evidence>
<protein>
    <recommendedName>
        <fullName evidence="5">procollagen-proline 4-dioxygenase</fullName>
        <ecNumber evidence="5">1.14.11.2</ecNumber>
    </recommendedName>
</protein>
<dbReference type="Pfam" id="PF23558">
    <property type="entry name" value="TPR_P4H"/>
    <property type="match status" value="1"/>
</dbReference>
<dbReference type="EC" id="1.14.11.2" evidence="5"/>
<keyword evidence="9" id="KW-0223">Dioxygenase</keyword>
<evidence type="ECO:0000256" key="5">
    <source>
        <dbReference type="ARBA" id="ARBA00012269"/>
    </source>
</evidence>
<dbReference type="InterPro" id="IPR059068">
    <property type="entry name" value="TPR_P4H"/>
</dbReference>
<dbReference type="GO" id="GO:0005788">
    <property type="term" value="C:endoplasmic reticulum lumen"/>
    <property type="evidence" value="ECO:0007669"/>
    <property type="project" value="UniProtKB-SubCell"/>
</dbReference>
<sequence>MRNSKFHSTDFPSSFEYFFRVFLLQSSMSFMMSFVMKFTLLSLIWCLLCHSAASEVFTAIVDLEKLLYTEGEVIKTIEMYIEMEEKRLQEIKKLKDEYGRLHQIASKDSQSFLENPINAFLLVKRLSTDWKIAESLMLKSAGKAMIENITQSRDDLKFPEDEDLTGAAEALLRLQDTYKLDTSTLARGQISGTKPSHELTAHDCFELGRQSYNNGDHYHTILWMQEALDRVDEETNKTVEKADILEYLAFSTYMQGNTRHALKLTNDLLELVPNHPRAAGNRAYYEDAIRNAAHMKRGDDGDVQLDGDVNYSESSKMDTELSEREQYEQLCRAESSTNFEEQKNLVCEYFTNGHPYYILQPVKREIVFKAPKIFIFHDVVSDREIEVVKYLAQPRLKRATVQNAKSGELEYASYRISKSAWLKNEEHPVVNKISRRVEDLTGLTVSTAEELQVVNYGIGGHYEPHFDFARREEKNAFQSLGTGNRIATWLLYMSDVDAGGATVFPQIGVTLHPKKRAAAFWYNLHKSGEGDMLTRHAACPVLAGSKWVSNKWLHERGQEFRRPCGLHQND</sequence>
<evidence type="ECO:0000256" key="7">
    <source>
        <dbReference type="ARBA" id="ARBA00022824"/>
    </source>
</evidence>
<comment type="function">
    <text evidence="2">Catalyzes the post-translational formation of 4-hydroxyproline in -Xaa-Pro-Gly- sequences in collagens and other proteins.</text>
</comment>
<dbReference type="Gene3D" id="2.60.120.620">
    <property type="entry name" value="q2cbj1_9rhob like domain"/>
    <property type="match status" value="1"/>
</dbReference>
<evidence type="ECO:0000313" key="14">
    <source>
        <dbReference type="EMBL" id="GFU30409.1"/>
    </source>
</evidence>
<evidence type="ECO:0000256" key="4">
    <source>
        <dbReference type="ARBA" id="ARBA00006511"/>
    </source>
</evidence>
<dbReference type="SMART" id="SM00702">
    <property type="entry name" value="P4Hc"/>
    <property type="match status" value="1"/>
</dbReference>
<evidence type="ECO:0000256" key="8">
    <source>
        <dbReference type="ARBA" id="ARBA00022896"/>
    </source>
</evidence>
<evidence type="ECO:0000256" key="6">
    <source>
        <dbReference type="ARBA" id="ARBA00022723"/>
    </source>
</evidence>
<evidence type="ECO:0000256" key="11">
    <source>
        <dbReference type="ARBA" id="ARBA00023004"/>
    </source>
</evidence>
<keyword evidence="15" id="KW-1185">Reference proteome</keyword>
<dbReference type="FunFam" id="2.60.120.620:FF:000001">
    <property type="entry name" value="Prolyl 4-hydroxylase subunit alpha 2"/>
    <property type="match status" value="1"/>
</dbReference>
<dbReference type="SUPFAM" id="SSF48452">
    <property type="entry name" value="TPR-like"/>
    <property type="match status" value="1"/>
</dbReference>
<gene>
    <name evidence="14" type="primary">P4HA1</name>
    <name evidence="14" type="ORF">NPIL_512751</name>
</gene>
<dbReference type="OrthoDB" id="420380at2759"/>
<keyword evidence="8" id="KW-0847">Vitamin C</keyword>
<evidence type="ECO:0000259" key="13">
    <source>
        <dbReference type="PROSITE" id="PS51471"/>
    </source>
</evidence>
<reference evidence="14" key="1">
    <citation type="submission" date="2020-08" db="EMBL/GenBank/DDBJ databases">
        <title>Multicomponent nature underlies the extraordinary mechanical properties of spider dragline silk.</title>
        <authorList>
            <person name="Kono N."/>
            <person name="Nakamura H."/>
            <person name="Mori M."/>
            <person name="Yoshida Y."/>
            <person name="Ohtoshi R."/>
            <person name="Malay A.D."/>
            <person name="Moran D.A.P."/>
            <person name="Tomita M."/>
            <person name="Numata K."/>
            <person name="Arakawa K."/>
        </authorList>
    </citation>
    <scope>NUCLEOTIDE SEQUENCE</scope>
</reference>
<dbReference type="InterPro" id="IPR005123">
    <property type="entry name" value="Oxoglu/Fe-dep_dioxygenase_dom"/>
</dbReference>
<dbReference type="InterPro" id="IPR006620">
    <property type="entry name" value="Pro_4_hyd_alph"/>
</dbReference>
<keyword evidence="6" id="KW-0479">Metal-binding</keyword>
<keyword evidence="10" id="KW-0560">Oxidoreductase</keyword>
<evidence type="ECO:0000256" key="10">
    <source>
        <dbReference type="ARBA" id="ARBA00023002"/>
    </source>
</evidence>
<dbReference type="PROSITE" id="PS51471">
    <property type="entry name" value="FE2OG_OXY"/>
    <property type="match status" value="1"/>
</dbReference>
<comment type="subcellular location">
    <subcellularLocation>
        <location evidence="3">Endoplasmic reticulum lumen</location>
    </subcellularLocation>
</comment>
<dbReference type="GO" id="GO:0005506">
    <property type="term" value="F:iron ion binding"/>
    <property type="evidence" value="ECO:0007669"/>
    <property type="project" value="InterPro"/>
</dbReference>
<evidence type="ECO:0000256" key="1">
    <source>
        <dbReference type="ARBA" id="ARBA00001961"/>
    </source>
</evidence>
<dbReference type="InterPro" id="IPR013547">
    <property type="entry name" value="P4H_N"/>
</dbReference>
<dbReference type="Gene3D" id="6.10.140.1460">
    <property type="match status" value="1"/>
</dbReference>
<dbReference type="InterPro" id="IPR011990">
    <property type="entry name" value="TPR-like_helical_dom_sf"/>
</dbReference>
<evidence type="ECO:0000256" key="3">
    <source>
        <dbReference type="ARBA" id="ARBA00004319"/>
    </source>
</evidence>
<keyword evidence="7" id="KW-0256">Endoplasmic reticulum</keyword>
<dbReference type="Pfam" id="PF13640">
    <property type="entry name" value="2OG-FeII_Oxy_3"/>
    <property type="match status" value="1"/>
</dbReference>
<dbReference type="Proteomes" id="UP000887013">
    <property type="component" value="Unassembled WGS sequence"/>
</dbReference>
<dbReference type="GO" id="GO:0004656">
    <property type="term" value="F:procollagen-proline 4-dioxygenase activity"/>
    <property type="evidence" value="ECO:0007669"/>
    <property type="project" value="UniProtKB-EC"/>
</dbReference>
<dbReference type="FunFam" id="1.25.40.10:FF:000006">
    <property type="entry name" value="Prolyl 4-hydroxylase subunit alpha 2"/>
    <property type="match status" value="1"/>
</dbReference>
<name>A0A8X6UMW8_NEPPI</name>
<dbReference type="PANTHER" id="PTHR10869:SF244">
    <property type="entry name" value="PROLYL 4-HYDROXYLASE SUBUNIT ALPHA-2"/>
    <property type="match status" value="1"/>
</dbReference>
<organism evidence="14 15">
    <name type="scientific">Nephila pilipes</name>
    <name type="common">Giant wood spider</name>
    <name type="synonym">Nephila maculata</name>
    <dbReference type="NCBI Taxonomy" id="299642"/>
    <lineage>
        <taxon>Eukaryota</taxon>
        <taxon>Metazoa</taxon>
        <taxon>Ecdysozoa</taxon>
        <taxon>Arthropoda</taxon>
        <taxon>Chelicerata</taxon>
        <taxon>Arachnida</taxon>
        <taxon>Araneae</taxon>
        <taxon>Araneomorphae</taxon>
        <taxon>Entelegynae</taxon>
        <taxon>Araneoidea</taxon>
        <taxon>Nephilidae</taxon>
        <taxon>Nephila</taxon>
    </lineage>
</organism>
<dbReference type="Pfam" id="PF08336">
    <property type="entry name" value="P4Ha_N"/>
    <property type="match status" value="1"/>
</dbReference>
<dbReference type="PANTHER" id="PTHR10869">
    <property type="entry name" value="PROLYL 4-HYDROXYLASE ALPHA SUBUNIT"/>
    <property type="match status" value="1"/>
</dbReference>
<keyword evidence="11" id="KW-0408">Iron</keyword>
<dbReference type="InterPro" id="IPR044862">
    <property type="entry name" value="Pro_4_hyd_alph_FE2OG_OXY"/>
</dbReference>
<evidence type="ECO:0000256" key="12">
    <source>
        <dbReference type="ARBA" id="ARBA00023180"/>
    </source>
</evidence>
<feature type="domain" description="Fe2OG dioxygenase" evidence="13">
    <location>
        <begin position="447"/>
        <end position="555"/>
    </location>
</feature>
<dbReference type="GO" id="GO:0031418">
    <property type="term" value="F:L-ascorbic acid binding"/>
    <property type="evidence" value="ECO:0007669"/>
    <property type="project" value="UniProtKB-KW"/>
</dbReference>
<proteinExistence type="inferred from homology"/>
<dbReference type="InterPro" id="IPR045054">
    <property type="entry name" value="P4HA-like"/>
</dbReference>
<comment type="cofactor">
    <cofactor evidence="1">
        <name>L-ascorbate</name>
        <dbReference type="ChEBI" id="CHEBI:38290"/>
    </cofactor>
</comment>
<accession>A0A8X6UMW8</accession>
<evidence type="ECO:0000313" key="15">
    <source>
        <dbReference type="Proteomes" id="UP000887013"/>
    </source>
</evidence>
<comment type="similarity">
    <text evidence="4">Belongs to the P4HA family.</text>
</comment>